<feature type="compositionally biased region" description="Basic and acidic residues" evidence="4">
    <location>
        <begin position="544"/>
        <end position="561"/>
    </location>
</feature>
<feature type="compositionally biased region" description="Low complexity" evidence="4">
    <location>
        <begin position="591"/>
        <end position="600"/>
    </location>
</feature>
<dbReference type="PANTHER" id="PTHR14369:SF0">
    <property type="entry name" value="SURFEIT LOCUS PROTEIN 6"/>
    <property type="match status" value="1"/>
</dbReference>
<feature type="compositionally biased region" description="Basic and acidic residues" evidence="4">
    <location>
        <begin position="340"/>
        <end position="369"/>
    </location>
</feature>
<dbReference type="AlphaFoldDB" id="A0A066VMM6"/>
<evidence type="ECO:0000259" key="6">
    <source>
        <dbReference type="Pfam" id="PF15459"/>
    </source>
</evidence>
<feature type="compositionally biased region" description="Basic and acidic residues" evidence="4">
    <location>
        <begin position="29"/>
        <end position="47"/>
    </location>
</feature>
<dbReference type="GO" id="GO:0042274">
    <property type="term" value="P:ribosomal small subunit biogenesis"/>
    <property type="evidence" value="ECO:0007669"/>
    <property type="project" value="TreeGrafter"/>
</dbReference>
<feature type="domain" description="Ribosomal RNA-processing protein 14/surfeit locus protein 6 C-terminal" evidence="5">
    <location>
        <begin position="341"/>
        <end position="587"/>
    </location>
</feature>
<dbReference type="OrthoDB" id="444809at2759"/>
<dbReference type="GeneID" id="25267294"/>
<dbReference type="GO" id="GO:0003677">
    <property type="term" value="F:DNA binding"/>
    <property type="evidence" value="ECO:0007669"/>
    <property type="project" value="TreeGrafter"/>
</dbReference>
<feature type="compositionally biased region" description="Polar residues" evidence="4">
    <location>
        <begin position="1"/>
        <end position="11"/>
    </location>
</feature>
<dbReference type="HOGENOM" id="CLU_029148_1_0_1"/>
<protein>
    <recommendedName>
        <fullName evidence="9">SURF6-domain-containing protein</fullName>
    </recommendedName>
</protein>
<dbReference type="InterPro" id="IPR007019">
    <property type="entry name" value="SURF6"/>
</dbReference>
<evidence type="ECO:0000256" key="1">
    <source>
        <dbReference type="ARBA" id="ARBA00004123"/>
    </source>
</evidence>
<dbReference type="EMBL" id="JMSN01000096">
    <property type="protein sequence ID" value="KDN40019.1"/>
    <property type="molecule type" value="Genomic_DNA"/>
</dbReference>
<evidence type="ECO:0000313" key="8">
    <source>
        <dbReference type="Proteomes" id="UP000027361"/>
    </source>
</evidence>
<dbReference type="STRING" id="1037660.A0A066VMM6"/>
<evidence type="ECO:0000313" key="7">
    <source>
        <dbReference type="EMBL" id="KDN40019.1"/>
    </source>
</evidence>
<evidence type="ECO:0000256" key="4">
    <source>
        <dbReference type="SAM" id="MobiDB-lite"/>
    </source>
</evidence>
<feature type="compositionally biased region" description="Basic and acidic residues" evidence="4">
    <location>
        <begin position="571"/>
        <end position="583"/>
    </location>
</feature>
<comment type="similarity">
    <text evidence="2">Belongs to the SURF6 family.</text>
</comment>
<comment type="subcellular location">
    <subcellularLocation>
        <location evidence="1">Nucleus</location>
    </subcellularLocation>
</comment>
<feature type="domain" description="Ribosomal RNA-processing protein 14 N-terminal" evidence="6">
    <location>
        <begin position="82"/>
        <end position="159"/>
    </location>
</feature>
<dbReference type="GO" id="GO:0005730">
    <property type="term" value="C:nucleolus"/>
    <property type="evidence" value="ECO:0007669"/>
    <property type="project" value="TreeGrafter"/>
</dbReference>
<accession>A0A066VMM6</accession>
<reference evidence="7 8" key="1">
    <citation type="submission" date="2014-05" db="EMBL/GenBank/DDBJ databases">
        <title>Draft genome sequence of a rare smut relative, Tilletiaria anomala UBC 951.</title>
        <authorList>
            <consortium name="DOE Joint Genome Institute"/>
            <person name="Toome M."/>
            <person name="Kuo A."/>
            <person name="Henrissat B."/>
            <person name="Lipzen A."/>
            <person name="Tritt A."/>
            <person name="Yoshinaga Y."/>
            <person name="Zane M."/>
            <person name="Barry K."/>
            <person name="Grigoriev I.V."/>
            <person name="Spatafora J.W."/>
            <person name="Aimea M.C."/>
        </authorList>
    </citation>
    <scope>NUCLEOTIDE SEQUENCE [LARGE SCALE GENOMIC DNA]</scope>
    <source>
        <strain evidence="7 8">UBC 951</strain>
    </source>
</reference>
<dbReference type="Pfam" id="PF04935">
    <property type="entry name" value="SURF6"/>
    <property type="match status" value="1"/>
</dbReference>
<feature type="compositionally biased region" description="Acidic residues" evidence="4">
    <location>
        <begin position="320"/>
        <end position="330"/>
    </location>
</feature>
<comment type="caution">
    <text evidence="7">The sequence shown here is derived from an EMBL/GenBank/DDBJ whole genome shotgun (WGS) entry which is preliminary data.</text>
</comment>
<dbReference type="RefSeq" id="XP_013241256.1">
    <property type="nucleotide sequence ID" value="XM_013385802.1"/>
</dbReference>
<feature type="compositionally biased region" description="Low complexity" evidence="4">
    <location>
        <begin position="379"/>
        <end position="389"/>
    </location>
</feature>
<dbReference type="Pfam" id="PF15459">
    <property type="entry name" value="RRP14"/>
    <property type="match status" value="1"/>
</dbReference>
<feature type="region of interest" description="Disordered" evidence="4">
    <location>
        <begin position="1"/>
        <end position="73"/>
    </location>
</feature>
<feature type="compositionally biased region" description="Acidic residues" evidence="4">
    <location>
        <begin position="494"/>
        <end position="505"/>
    </location>
</feature>
<feature type="region of interest" description="Disordered" evidence="4">
    <location>
        <begin position="108"/>
        <end position="418"/>
    </location>
</feature>
<dbReference type="InParanoid" id="A0A066VMM6"/>
<evidence type="ECO:0000256" key="3">
    <source>
        <dbReference type="ARBA" id="ARBA00023242"/>
    </source>
</evidence>
<dbReference type="PANTHER" id="PTHR14369">
    <property type="entry name" value="SURFEIT LOCUS PROTEIN 6"/>
    <property type="match status" value="1"/>
</dbReference>
<gene>
    <name evidence="7" type="ORF">K437DRAFT_295943</name>
</gene>
<proteinExistence type="inferred from homology"/>
<keyword evidence="3" id="KW-0539">Nucleus</keyword>
<dbReference type="Proteomes" id="UP000027361">
    <property type="component" value="Unassembled WGS sequence"/>
</dbReference>
<dbReference type="GO" id="GO:0042273">
    <property type="term" value="P:ribosomal large subunit biogenesis"/>
    <property type="evidence" value="ECO:0007669"/>
    <property type="project" value="TreeGrafter"/>
</dbReference>
<name>A0A066VMM6_TILAU</name>
<evidence type="ECO:0000259" key="5">
    <source>
        <dbReference type="Pfam" id="PF04935"/>
    </source>
</evidence>
<organism evidence="7 8">
    <name type="scientific">Tilletiaria anomala (strain ATCC 24038 / CBS 436.72 / UBC 951)</name>
    <dbReference type="NCBI Taxonomy" id="1037660"/>
    <lineage>
        <taxon>Eukaryota</taxon>
        <taxon>Fungi</taxon>
        <taxon>Dikarya</taxon>
        <taxon>Basidiomycota</taxon>
        <taxon>Ustilaginomycotina</taxon>
        <taxon>Exobasidiomycetes</taxon>
        <taxon>Georgefischeriales</taxon>
        <taxon>Tilletiariaceae</taxon>
        <taxon>Tilletiaria</taxon>
    </lineage>
</organism>
<keyword evidence="8" id="KW-1185">Reference proteome</keyword>
<dbReference type="GO" id="GO:0003723">
    <property type="term" value="F:RNA binding"/>
    <property type="evidence" value="ECO:0007669"/>
    <property type="project" value="TreeGrafter"/>
</dbReference>
<feature type="compositionally biased region" description="Basic residues" evidence="4">
    <location>
        <begin position="625"/>
        <end position="635"/>
    </location>
</feature>
<feature type="compositionally biased region" description="Low complexity" evidence="4">
    <location>
        <begin position="170"/>
        <end position="187"/>
    </location>
</feature>
<feature type="compositionally biased region" description="Acidic residues" evidence="4">
    <location>
        <begin position="188"/>
        <end position="237"/>
    </location>
</feature>
<feature type="compositionally biased region" description="Basic and acidic residues" evidence="4">
    <location>
        <begin position="474"/>
        <end position="487"/>
    </location>
</feature>
<evidence type="ECO:0000256" key="2">
    <source>
        <dbReference type="ARBA" id="ARBA00005904"/>
    </source>
</evidence>
<dbReference type="InterPro" id="IPR029188">
    <property type="entry name" value="Rrp14_N"/>
</dbReference>
<sequence length="635" mass="68032">MVSSTPKQQAKSPKGIAQRPSSKAHPRNTRNESNKEVKGKGKRKEAGETSSKTAGATLLAGQRMNGAGPSVADAATGETYKSLSSINDSFLELLSYIPAKYYFPQSGFAGAEEEEEDDASQPGNGQLSKKERKRLNAEEQKAAKKEKAREARMAKLDPANQKSIPELQAERAAAASATVEATAADVSDMVDLDMDFEQDDGQGDDDDDEGDDNNDEEVGGAGDTDNDIEDSDDEDDSHEAQIARARKRSGDDSINGSTPAKKRHAGQGDEASLPKPAEDTSASITDLRVKLQKRIAELQSKRRQPRHGPNAEALGPNDGGGDDSGAEEGNDSTLSAKSDLLLERRRQRGEMRDRRRRERKEARRAEKEAGASAVKGKDANGAAARAAGKQVGNGSSAPALLVNENGRSSTSSKAADGEAAARLDAFNIDTNGAFTFGNVSFAGPGEGEEEALLRKKKSKHALPRDPKSALAVLEARKAKDEKRKARQSEMSSAEGDDGNDGAEDDGVMRSDDAAKWSKMMEATQGIKIRDDERMLKKAVKKKEKMKEKTKTSWSERVREVADQQAARAKKRNDNIAARKEAKLAKHKGANGKKASSTKGTGSKKKSSAKARPGFEGRAMGLKSKAGVKGRSKGKR</sequence>
<feature type="compositionally biased region" description="Basic and acidic residues" evidence="4">
    <location>
        <begin position="134"/>
        <end position="155"/>
    </location>
</feature>
<feature type="compositionally biased region" description="Basic and acidic residues" evidence="4">
    <location>
        <begin position="506"/>
        <end position="515"/>
    </location>
</feature>
<evidence type="ECO:0008006" key="9">
    <source>
        <dbReference type="Google" id="ProtNLM"/>
    </source>
</evidence>
<dbReference type="InterPro" id="IPR029190">
    <property type="entry name" value="Rrp14/SURF6_C"/>
</dbReference>
<feature type="region of interest" description="Disordered" evidence="4">
    <location>
        <begin position="437"/>
        <end position="635"/>
    </location>
</feature>
<dbReference type="OMA" id="ITSTQWQ"/>